<reference evidence="2" key="1">
    <citation type="submission" date="2022-04" db="EMBL/GenBank/DDBJ databases">
        <authorList>
            <person name="Xu L."/>
            <person name="Lv Z."/>
        </authorList>
    </citation>
    <scope>NUCLEOTIDE SEQUENCE</scope>
    <source>
        <strain evidence="2">LV_2022a</strain>
    </source>
</reference>
<dbReference type="InterPro" id="IPR035897">
    <property type="entry name" value="Toll_tir_struct_dom_sf"/>
</dbReference>
<reference evidence="2" key="2">
    <citation type="journal article" date="2023" name="Infect Dis Poverty">
        <title>Chromosome-scale genome of the human blood fluke Schistosoma mekongi and its implications for public health.</title>
        <authorList>
            <person name="Zhou M."/>
            <person name="Xu L."/>
            <person name="Xu D."/>
            <person name="Chen W."/>
            <person name="Khan J."/>
            <person name="Hu Y."/>
            <person name="Huang H."/>
            <person name="Wei H."/>
            <person name="Zhang Y."/>
            <person name="Chusongsang P."/>
            <person name="Tanasarnprasert K."/>
            <person name="Hu X."/>
            <person name="Limpanont Y."/>
            <person name="Lv Z."/>
        </authorList>
    </citation>
    <scope>NUCLEOTIDE SEQUENCE</scope>
    <source>
        <strain evidence="2">LV_2022a</strain>
    </source>
</reference>
<dbReference type="PROSITE" id="PS50104">
    <property type="entry name" value="TIR"/>
    <property type="match status" value="1"/>
</dbReference>
<dbReference type="InterPro" id="IPR000157">
    <property type="entry name" value="TIR_dom"/>
</dbReference>
<dbReference type="SUPFAM" id="SSF52200">
    <property type="entry name" value="Toll/Interleukin receptor TIR domain"/>
    <property type="match status" value="1"/>
</dbReference>
<proteinExistence type="predicted"/>
<dbReference type="Pfam" id="PF13676">
    <property type="entry name" value="TIR_2"/>
    <property type="match status" value="1"/>
</dbReference>
<dbReference type="PANTHER" id="PTHR46270">
    <property type="entry name" value="ARMADILLO-TYPE FOLD-RELATED"/>
    <property type="match status" value="1"/>
</dbReference>
<protein>
    <recommendedName>
        <fullName evidence="1">TIR domain-containing protein</fullName>
    </recommendedName>
</protein>
<dbReference type="InterPro" id="IPR016024">
    <property type="entry name" value="ARM-type_fold"/>
</dbReference>
<comment type="caution">
    <text evidence="2">The sequence shown here is derived from an EMBL/GenBank/DDBJ whole genome shotgun (WGS) entry which is preliminary data.</text>
</comment>
<dbReference type="SUPFAM" id="SSF48371">
    <property type="entry name" value="ARM repeat"/>
    <property type="match status" value="1"/>
</dbReference>
<dbReference type="GO" id="GO:0007165">
    <property type="term" value="P:signal transduction"/>
    <property type="evidence" value="ECO:0007669"/>
    <property type="project" value="InterPro"/>
</dbReference>
<keyword evidence="3" id="KW-1185">Reference proteome</keyword>
<dbReference type="Proteomes" id="UP001292079">
    <property type="component" value="Unassembled WGS sequence"/>
</dbReference>
<feature type="domain" description="TIR" evidence="1">
    <location>
        <begin position="370"/>
        <end position="509"/>
    </location>
</feature>
<dbReference type="PANTHER" id="PTHR46270:SF2">
    <property type="entry name" value="TIR DOMAIN-CONTAINING PROTEIN"/>
    <property type="match status" value="1"/>
</dbReference>
<evidence type="ECO:0000313" key="2">
    <source>
        <dbReference type="EMBL" id="KAK4469827.1"/>
    </source>
</evidence>
<organism evidence="2 3">
    <name type="scientific">Schistosoma mekongi</name>
    <name type="common">Parasitic worm</name>
    <dbReference type="NCBI Taxonomy" id="38744"/>
    <lineage>
        <taxon>Eukaryota</taxon>
        <taxon>Metazoa</taxon>
        <taxon>Spiralia</taxon>
        <taxon>Lophotrochozoa</taxon>
        <taxon>Platyhelminthes</taxon>
        <taxon>Trematoda</taxon>
        <taxon>Digenea</taxon>
        <taxon>Strigeidida</taxon>
        <taxon>Schistosomatoidea</taxon>
        <taxon>Schistosomatidae</taxon>
        <taxon>Schistosoma</taxon>
    </lineage>
</organism>
<evidence type="ECO:0000313" key="3">
    <source>
        <dbReference type="Proteomes" id="UP001292079"/>
    </source>
</evidence>
<gene>
    <name evidence="2" type="ORF">MN116_007339</name>
</gene>
<dbReference type="EMBL" id="JALJAT010000005">
    <property type="protein sequence ID" value="KAK4469827.1"/>
    <property type="molecule type" value="Genomic_DNA"/>
</dbReference>
<sequence length="509" mass="59279">MSVSMEDIKTTSIRIINHMLKIPSNQGYGSSDFREIIDLFHKSFFAVESPEHLVNHYRIWVANSVLSNDECPLRLAQIFTDLGKYAYDPHVVGRESYNEQYIETLTSFQMTLCNYLELSASLAEALSMQGAYLKGIYSIYEAISSYDMLHDDGILKHKITLLAEVIIKSLYNIVHHDIPVVLQAIRENRIIDVILYFVNFRKTSLQMASYLSLAYIYKNEDQPLFEESAIVKFFVNTLSSALKNPSERVYGYSCREILKGLRLLASNDQNKELLFFSTVMQDIQSNIKALNGRLLEECLLFLWTLSFNPAICSRIKSDFDDTLRELDTFYKKRTFNDTNYILRALHGLLWQLNQDDTPITHQSKLKASIQPEHVMISYCHEQKEMASNLTYHLKKNGYKVWFDKNSMKDAEYTFSSLAEAIEKSYVVCILFSNDYKQSEHTEREAIYATNLRKPIIWLRAQRDYQPDGWLGLITCRSNYIDISGKYPFETYFPDLCRRIDKYISPEKKV</sequence>
<name>A0AAE2D3H8_SCHME</name>
<dbReference type="AlphaFoldDB" id="A0AAE2D3H8"/>
<dbReference type="Gene3D" id="3.40.50.10140">
    <property type="entry name" value="Toll/interleukin-1 receptor homology (TIR) domain"/>
    <property type="match status" value="1"/>
</dbReference>
<evidence type="ECO:0000259" key="1">
    <source>
        <dbReference type="PROSITE" id="PS50104"/>
    </source>
</evidence>
<accession>A0AAE2D3H8</accession>